<dbReference type="EMBL" id="WRXN01000002">
    <property type="protein sequence ID" value="MVT08151.1"/>
    <property type="molecule type" value="Genomic_DNA"/>
</dbReference>
<protein>
    <recommendedName>
        <fullName evidence="4">Substrate import-associated zinc metallohydrolase lipoprotein</fullName>
    </recommendedName>
</protein>
<feature type="chain" id="PRO_5029503049" description="Substrate import-associated zinc metallohydrolase lipoprotein" evidence="1">
    <location>
        <begin position="23"/>
        <end position="282"/>
    </location>
</feature>
<gene>
    <name evidence="2" type="ORF">GO493_07750</name>
</gene>
<dbReference type="Pfam" id="PF15890">
    <property type="entry name" value="Peptidase_Mx1"/>
    <property type="match status" value="1"/>
</dbReference>
<sequence>MKQLHLKFILAFILISSLMACSKDDTINDVNIPGLGGETWEKGPLDFWLDSVYTKPYNIEVKYRFERYELALDKDLVPVREDKVIPVMSTIYKTWVQPYIAEAGEVFFKKYCQKQFVLVGSPEFNSNNTITLGTAEGGRKIVLFWLNDFSLSDKPGVRQMLHTIHHEFAHIMHQTIMYPVDYKRISTGYTGNWNDYTLAEALERGFITQYARSAPDEDFVEMVSTMLVEGKSGYEAIIAQAPDDAQLLFRKKEEIIVRYFKENWNINFSQLQSRVQTAINNL</sequence>
<evidence type="ECO:0008006" key="4">
    <source>
        <dbReference type="Google" id="ProtNLM"/>
    </source>
</evidence>
<evidence type="ECO:0000256" key="1">
    <source>
        <dbReference type="SAM" id="SignalP"/>
    </source>
</evidence>
<accession>A0A7K1U1B0</accession>
<comment type="caution">
    <text evidence="2">The sequence shown here is derived from an EMBL/GenBank/DDBJ whole genome shotgun (WGS) entry which is preliminary data.</text>
</comment>
<keyword evidence="3" id="KW-1185">Reference proteome</keyword>
<dbReference type="NCBIfam" id="TIGR04549">
    <property type="entry name" value="LP_HExxH_w_tonB"/>
    <property type="match status" value="1"/>
</dbReference>
<dbReference type="SUPFAM" id="SSF55486">
    <property type="entry name" value="Metalloproteases ('zincins'), catalytic domain"/>
    <property type="match status" value="1"/>
</dbReference>
<proteinExistence type="predicted"/>
<reference evidence="2 3" key="1">
    <citation type="submission" date="2019-12" db="EMBL/GenBank/DDBJ databases">
        <title>Chitinophaga sp. strain ysch24 (GDMCC 1.1355), whole genome shotgun sequence.</title>
        <authorList>
            <person name="Zhang X."/>
        </authorList>
    </citation>
    <scope>NUCLEOTIDE SEQUENCE [LARGE SCALE GENOMIC DNA]</scope>
    <source>
        <strain evidence="3">ysch24</strain>
    </source>
</reference>
<dbReference type="InterPro" id="IPR030890">
    <property type="entry name" value="LP_HExxH_w_TonB"/>
</dbReference>
<dbReference type="Proteomes" id="UP000461730">
    <property type="component" value="Unassembled WGS sequence"/>
</dbReference>
<evidence type="ECO:0000313" key="2">
    <source>
        <dbReference type="EMBL" id="MVT08151.1"/>
    </source>
</evidence>
<organism evidence="2 3">
    <name type="scientific">Chitinophaga tropicalis</name>
    <dbReference type="NCBI Taxonomy" id="2683588"/>
    <lineage>
        <taxon>Bacteria</taxon>
        <taxon>Pseudomonadati</taxon>
        <taxon>Bacteroidota</taxon>
        <taxon>Chitinophagia</taxon>
        <taxon>Chitinophagales</taxon>
        <taxon>Chitinophagaceae</taxon>
        <taxon>Chitinophaga</taxon>
    </lineage>
</organism>
<evidence type="ECO:0000313" key="3">
    <source>
        <dbReference type="Proteomes" id="UP000461730"/>
    </source>
</evidence>
<feature type="signal peptide" evidence="1">
    <location>
        <begin position="1"/>
        <end position="22"/>
    </location>
</feature>
<dbReference type="AlphaFoldDB" id="A0A7K1U1B0"/>
<dbReference type="Gene3D" id="3.40.390.70">
    <property type="match status" value="1"/>
</dbReference>
<dbReference type="RefSeq" id="WP_157305565.1">
    <property type="nucleotide sequence ID" value="NZ_WRXN01000002.1"/>
</dbReference>
<dbReference type="PROSITE" id="PS51257">
    <property type="entry name" value="PROKAR_LIPOPROTEIN"/>
    <property type="match status" value="1"/>
</dbReference>
<keyword evidence="1" id="KW-0732">Signal</keyword>
<name>A0A7K1U1B0_9BACT</name>